<proteinExistence type="predicted"/>
<feature type="region of interest" description="Disordered" evidence="1">
    <location>
        <begin position="68"/>
        <end position="91"/>
    </location>
</feature>
<sequence length="401" mass="45415">MFTRIDEEMRKTKSQVARLTDALSRAERDKLPFQTQPNPNNQTLKVVNTDKFEEVKYVTILRSGKEIGKGAPKANEKSKETPAEKDESGIAKSNDIEKCPFPVPFPQALKLPKNLDVISEILEHLHQVKVNLPLLHIIKKMLVYAKVIKDLCTIKKRHHVKKTAFFTGQLADRYVRKPRRVVEDVLVKVEIFYYPVDFFVLDNIPTLHPSANIPIILGRPFLAIANVLINCRNGRMKITFGCMTAELNIFNVNQQHLVDEDCEYVNLIKAAPQEEFDKNCFPDPFETLIVNSIDFNELEHDAKISDFSTLLDSSQILEEEQVMVVKKLPRSKKKSLHAYSDAPKLELKQPPTGLTHVSIEPHNTIIVDVPSKLSVGHEGEIVVLKIGPDQPVRPIQQGIGA</sequence>
<dbReference type="AlphaFoldDB" id="A0A2N9EFV8"/>
<feature type="compositionally biased region" description="Polar residues" evidence="1">
    <location>
        <begin position="33"/>
        <end position="43"/>
    </location>
</feature>
<dbReference type="PANTHER" id="PTHR33067:SF32">
    <property type="entry name" value="ASPARTIC PEPTIDASE DDI1-TYPE DOMAIN-CONTAINING PROTEIN"/>
    <property type="match status" value="1"/>
</dbReference>
<dbReference type="InterPro" id="IPR021109">
    <property type="entry name" value="Peptidase_aspartic_dom_sf"/>
</dbReference>
<protein>
    <submittedName>
        <fullName evidence="2">Uncharacterized protein</fullName>
    </submittedName>
</protein>
<evidence type="ECO:0000256" key="1">
    <source>
        <dbReference type="SAM" id="MobiDB-lite"/>
    </source>
</evidence>
<accession>A0A2N9EFV8</accession>
<dbReference type="PANTHER" id="PTHR33067">
    <property type="entry name" value="RNA-DIRECTED DNA POLYMERASE-RELATED"/>
    <property type="match status" value="1"/>
</dbReference>
<gene>
    <name evidence="2" type="ORF">FSB_LOCUS1544</name>
</gene>
<dbReference type="EMBL" id="OIVN01000069">
    <property type="protein sequence ID" value="SPC73662.1"/>
    <property type="molecule type" value="Genomic_DNA"/>
</dbReference>
<feature type="region of interest" description="Disordered" evidence="1">
    <location>
        <begin position="22"/>
        <end position="43"/>
    </location>
</feature>
<reference evidence="2" key="1">
    <citation type="submission" date="2018-02" db="EMBL/GenBank/DDBJ databases">
        <authorList>
            <person name="Cohen D.B."/>
            <person name="Kent A.D."/>
        </authorList>
    </citation>
    <scope>NUCLEOTIDE SEQUENCE</scope>
</reference>
<name>A0A2N9EFV8_FAGSY</name>
<organism evidence="2">
    <name type="scientific">Fagus sylvatica</name>
    <name type="common">Beechnut</name>
    <dbReference type="NCBI Taxonomy" id="28930"/>
    <lineage>
        <taxon>Eukaryota</taxon>
        <taxon>Viridiplantae</taxon>
        <taxon>Streptophyta</taxon>
        <taxon>Embryophyta</taxon>
        <taxon>Tracheophyta</taxon>
        <taxon>Spermatophyta</taxon>
        <taxon>Magnoliopsida</taxon>
        <taxon>eudicotyledons</taxon>
        <taxon>Gunneridae</taxon>
        <taxon>Pentapetalae</taxon>
        <taxon>rosids</taxon>
        <taxon>fabids</taxon>
        <taxon>Fagales</taxon>
        <taxon>Fagaceae</taxon>
        <taxon>Fagus</taxon>
    </lineage>
</organism>
<evidence type="ECO:0000313" key="2">
    <source>
        <dbReference type="EMBL" id="SPC73662.1"/>
    </source>
</evidence>
<dbReference type="Gene3D" id="2.40.70.10">
    <property type="entry name" value="Acid Proteases"/>
    <property type="match status" value="1"/>
</dbReference>